<proteinExistence type="predicted"/>
<dbReference type="AlphaFoldDB" id="A0A6J5V1D6"/>
<evidence type="ECO:0000313" key="2">
    <source>
        <dbReference type="Proteomes" id="UP000507222"/>
    </source>
</evidence>
<accession>A0A6J5V1D6</accession>
<name>A0A6J5V1D6_PRUAR</name>
<organism evidence="1 2">
    <name type="scientific">Prunus armeniaca</name>
    <name type="common">Apricot</name>
    <name type="synonym">Armeniaca vulgaris</name>
    <dbReference type="NCBI Taxonomy" id="36596"/>
    <lineage>
        <taxon>Eukaryota</taxon>
        <taxon>Viridiplantae</taxon>
        <taxon>Streptophyta</taxon>
        <taxon>Embryophyta</taxon>
        <taxon>Tracheophyta</taxon>
        <taxon>Spermatophyta</taxon>
        <taxon>Magnoliopsida</taxon>
        <taxon>eudicotyledons</taxon>
        <taxon>Gunneridae</taxon>
        <taxon>Pentapetalae</taxon>
        <taxon>rosids</taxon>
        <taxon>fabids</taxon>
        <taxon>Rosales</taxon>
        <taxon>Rosaceae</taxon>
        <taxon>Amygdaloideae</taxon>
        <taxon>Amygdaleae</taxon>
        <taxon>Prunus</taxon>
    </lineage>
</organism>
<dbReference type="EMBL" id="CAEKDK010000006">
    <property type="protein sequence ID" value="CAB4282756.1"/>
    <property type="molecule type" value="Genomic_DNA"/>
</dbReference>
<evidence type="ECO:0000313" key="1">
    <source>
        <dbReference type="EMBL" id="CAB4282756.1"/>
    </source>
</evidence>
<protein>
    <submittedName>
        <fullName evidence="1">Uncharacterized protein</fullName>
    </submittedName>
</protein>
<dbReference type="Proteomes" id="UP000507222">
    <property type="component" value="Unassembled WGS sequence"/>
</dbReference>
<gene>
    <name evidence="1" type="ORF">CURHAP_LOCUS36392</name>
</gene>
<reference evidence="1 2" key="1">
    <citation type="submission" date="2020-05" db="EMBL/GenBank/DDBJ databases">
        <authorList>
            <person name="Campoy J."/>
            <person name="Schneeberger K."/>
            <person name="Spophaly S."/>
        </authorList>
    </citation>
    <scope>NUCLEOTIDE SEQUENCE [LARGE SCALE GENOMIC DNA]</scope>
    <source>
        <strain evidence="1">PruArmRojPasFocal</strain>
    </source>
</reference>
<sequence length="59" mass="6916">MRSKSKGFKNGELATESWAMRRSLRRRHGCDEEESSHKLNCWDICLVGEYPVVEGVWEM</sequence>